<dbReference type="InterPro" id="IPR036812">
    <property type="entry name" value="NAD(P)_OxRdtase_dom_sf"/>
</dbReference>
<dbReference type="Gene3D" id="3.20.20.100">
    <property type="entry name" value="NADP-dependent oxidoreductase domain"/>
    <property type="match status" value="1"/>
</dbReference>
<dbReference type="AlphaFoldDB" id="A0A1S2VPL0"/>
<dbReference type="OrthoDB" id="9773828at2"/>
<gene>
    <name evidence="3" type="ORF">BLX24_07655</name>
</gene>
<evidence type="ECO:0000313" key="3">
    <source>
        <dbReference type="EMBL" id="OIN59728.1"/>
    </source>
</evidence>
<dbReference type="Pfam" id="PF00248">
    <property type="entry name" value="Aldo_ket_red"/>
    <property type="match status" value="1"/>
</dbReference>
<dbReference type="EMBL" id="MORL01000003">
    <property type="protein sequence ID" value="OIN59728.1"/>
    <property type="molecule type" value="Genomic_DNA"/>
</dbReference>
<dbReference type="PANTHER" id="PTHR43625:SF40">
    <property type="entry name" value="ALDO-KETO REDUCTASE YAKC [NADP(+)]"/>
    <property type="match status" value="1"/>
</dbReference>
<dbReference type="GO" id="GO:0016491">
    <property type="term" value="F:oxidoreductase activity"/>
    <property type="evidence" value="ECO:0007669"/>
    <property type="project" value="UniProtKB-KW"/>
</dbReference>
<dbReference type="SUPFAM" id="SSF51430">
    <property type="entry name" value="NAD(P)-linked oxidoreductase"/>
    <property type="match status" value="1"/>
</dbReference>
<evidence type="ECO:0000313" key="4">
    <source>
        <dbReference type="Proteomes" id="UP000181790"/>
    </source>
</evidence>
<name>A0A1S2VPL0_9BACT</name>
<dbReference type="InterPro" id="IPR023210">
    <property type="entry name" value="NADP_OxRdtase_dom"/>
</dbReference>
<dbReference type="PANTHER" id="PTHR43625">
    <property type="entry name" value="AFLATOXIN B1 ALDEHYDE REDUCTASE"/>
    <property type="match status" value="1"/>
</dbReference>
<dbReference type="RefSeq" id="WP_071502528.1">
    <property type="nucleotide sequence ID" value="NZ_MORL01000003.1"/>
</dbReference>
<reference evidence="3 4" key="1">
    <citation type="submission" date="2016-10" db="EMBL/GenBank/DDBJ databases">
        <title>Arsenicibacter rosenii gen. nov., sp. nov., an efficient arsenic-methylating bacterium isolated from an arsenic-contaminated paddy soil.</title>
        <authorList>
            <person name="Huang K."/>
        </authorList>
    </citation>
    <scope>NUCLEOTIDE SEQUENCE [LARGE SCALE GENOMIC DNA]</scope>
    <source>
        <strain evidence="3 4">SM-1</strain>
    </source>
</reference>
<protein>
    <submittedName>
        <fullName evidence="3">Oxidoreductase</fullName>
    </submittedName>
</protein>
<sequence length="294" mass="32300">MQTSAEQGTNASLAAQAGTITVGDLTVNRMAYGAMRITGDGIWGPPKNHDEAIRVLKHTLDLGINFIDTADSYGPHVSEELIAEALYPYPEGLIIGTKGGLLRTGPNQWPVDASPAHLDEALKGSLQRLRVDRIDLYQLHRFDPKVPKDETLDFLKEKQQQGYIRHIGLSEVSVADIEYARKFVDVVSVQNMYNFGQQKWNDVLAYCEQHQIAFIPWYPLASGNLSAEKAIEKVAARHNATAYQIALAWLLAASPVMLPIPGTSSVKHLEENTAAAAIQLTDEDFSDLPKPVVG</sequence>
<dbReference type="InterPro" id="IPR050791">
    <property type="entry name" value="Aldo-Keto_reductase"/>
</dbReference>
<dbReference type="CDD" id="cd19088">
    <property type="entry name" value="AKR_AKR13B1"/>
    <property type="match status" value="1"/>
</dbReference>
<comment type="caution">
    <text evidence="3">The sequence shown here is derived from an EMBL/GenBank/DDBJ whole genome shotgun (WGS) entry which is preliminary data.</text>
</comment>
<dbReference type="InterPro" id="IPR020471">
    <property type="entry name" value="AKR"/>
</dbReference>
<keyword evidence="1" id="KW-0560">Oxidoreductase</keyword>
<feature type="domain" description="NADP-dependent oxidoreductase" evidence="2">
    <location>
        <begin position="29"/>
        <end position="288"/>
    </location>
</feature>
<evidence type="ECO:0000256" key="1">
    <source>
        <dbReference type="ARBA" id="ARBA00023002"/>
    </source>
</evidence>
<accession>A0A1S2VPL0</accession>
<keyword evidence="4" id="KW-1185">Reference proteome</keyword>
<dbReference type="PRINTS" id="PR00069">
    <property type="entry name" value="ALDKETRDTASE"/>
</dbReference>
<evidence type="ECO:0000259" key="2">
    <source>
        <dbReference type="Pfam" id="PF00248"/>
    </source>
</evidence>
<organism evidence="3 4">
    <name type="scientific">Arsenicibacter rosenii</name>
    <dbReference type="NCBI Taxonomy" id="1750698"/>
    <lineage>
        <taxon>Bacteria</taxon>
        <taxon>Pseudomonadati</taxon>
        <taxon>Bacteroidota</taxon>
        <taxon>Cytophagia</taxon>
        <taxon>Cytophagales</taxon>
        <taxon>Spirosomataceae</taxon>
        <taxon>Arsenicibacter</taxon>
    </lineage>
</organism>
<dbReference type="Proteomes" id="UP000181790">
    <property type="component" value="Unassembled WGS sequence"/>
</dbReference>
<proteinExistence type="predicted"/>
<dbReference type="GO" id="GO:0005737">
    <property type="term" value="C:cytoplasm"/>
    <property type="evidence" value="ECO:0007669"/>
    <property type="project" value="TreeGrafter"/>
</dbReference>